<dbReference type="InterPro" id="IPR000620">
    <property type="entry name" value="EamA_dom"/>
</dbReference>
<reference evidence="4" key="1">
    <citation type="submission" date="2018-03" db="EMBL/GenBank/DDBJ databases">
        <authorList>
            <person name="Sun L."/>
            <person name="Liu H."/>
            <person name="Chen W."/>
            <person name="Huang K."/>
            <person name="Liu W."/>
            <person name="Gao X."/>
        </authorList>
    </citation>
    <scope>NUCLEOTIDE SEQUENCE [LARGE SCALE GENOMIC DNA]</scope>
    <source>
        <strain evidence="4">SH9</strain>
    </source>
</reference>
<keyword evidence="4" id="KW-1185">Reference proteome</keyword>
<dbReference type="InterPro" id="IPR037185">
    <property type="entry name" value="EmrE-like"/>
</dbReference>
<dbReference type="EMBL" id="PVZS01000006">
    <property type="protein sequence ID" value="PSC05748.1"/>
    <property type="molecule type" value="Genomic_DNA"/>
</dbReference>
<feature type="transmembrane region" description="Helical" evidence="1">
    <location>
        <begin position="43"/>
        <end position="61"/>
    </location>
</feature>
<name>A0A2T1HVV4_9HYPH</name>
<protein>
    <submittedName>
        <fullName evidence="3">EamA family transporter</fullName>
    </submittedName>
</protein>
<dbReference type="AlphaFoldDB" id="A0A2T1HVV4"/>
<proteinExistence type="predicted"/>
<evidence type="ECO:0000259" key="2">
    <source>
        <dbReference type="Pfam" id="PF00892"/>
    </source>
</evidence>
<dbReference type="GO" id="GO:0016020">
    <property type="term" value="C:membrane"/>
    <property type="evidence" value="ECO:0007669"/>
    <property type="project" value="InterPro"/>
</dbReference>
<keyword evidence="1" id="KW-0472">Membrane</keyword>
<dbReference type="Gene3D" id="1.10.3730.20">
    <property type="match status" value="1"/>
</dbReference>
<feature type="transmembrane region" description="Helical" evidence="1">
    <location>
        <begin position="242"/>
        <end position="258"/>
    </location>
</feature>
<feature type="domain" description="EamA" evidence="2">
    <location>
        <begin position="153"/>
        <end position="276"/>
    </location>
</feature>
<gene>
    <name evidence="3" type="ORF">SLNSH_07150</name>
</gene>
<feature type="transmembrane region" description="Helical" evidence="1">
    <location>
        <begin position="211"/>
        <end position="230"/>
    </location>
</feature>
<dbReference type="SUPFAM" id="SSF103481">
    <property type="entry name" value="Multidrug resistance efflux transporter EmrE"/>
    <property type="match status" value="2"/>
</dbReference>
<comment type="caution">
    <text evidence="3">The sequence shown here is derived from an EMBL/GenBank/DDBJ whole genome shotgun (WGS) entry which is preliminary data.</text>
</comment>
<dbReference type="PANTHER" id="PTHR22911:SF135">
    <property type="entry name" value="BLR4310 PROTEIN"/>
    <property type="match status" value="1"/>
</dbReference>
<evidence type="ECO:0000256" key="1">
    <source>
        <dbReference type="SAM" id="Phobius"/>
    </source>
</evidence>
<evidence type="ECO:0000313" key="4">
    <source>
        <dbReference type="Proteomes" id="UP000239772"/>
    </source>
</evidence>
<organism evidence="3 4">
    <name type="scientific">Alsobacter soli</name>
    <dbReference type="NCBI Taxonomy" id="2109933"/>
    <lineage>
        <taxon>Bacteria</taxon>
        <taxon>Pseudomonadati</taxon>
        <taxon>Pseudomonadota</taxon>
        <taxon>Alphaproteobacteria</taxon>
        <taxon>Hyphomicrobiales</taxon>
        <taxon>Alsobacteraceae</taxon>
        <taxon>Alsobacter</taxon>
    </lineage>
</organism>
<dbReference type="Pfam" id="PF00892">
    <property type="entry name" value="EamA"/>
    <property type="match status" value="2"/>
</dbReference>
<dbReference type="RefSeq" id="WP_106335991.1">
    <property type="nucleotide sequence ID" value="NZ_PVZS01000006.1"/>
</dbReference>
<feature type="transmembrane region" description="Helical" evidence="1">
    <location>
        <begin position="180"/>
        <end position="199"/>
    </location>
</feature>
<feature type="transmembrane region" description="Helical" evidence="1">
    <location>
        <begin position="264"/>
        <end position="281"/>
    </location>
</feature>
<dbReference type="PANTHER" id="PTHR22911">
    <property type="entry name" value="ACYL-MALONYL CONDENSING ENZYME-RELATED"/>
    <property type="match status" value="1"/>
</dbReference>
<keyword evidence="1" id="KW-1133">Transmembrane helix</keyword>
<accession>A0A2T1HVV4</accession>
<feature type="domain" description="EamA" evidence="2">
    <location>
        <begin position="9"/>
        <end position="141"/>
    </location>
</feature>
<evidence type="ECO:0000313" key="3">
    <source>
        <dbReference type="EMBL" id="PSC05748.1"/>
    </source>
</evidence>
<dbReference type="Proteomes" id="UP000239772">
    <property type="component" value="Unassembled WGS sequence"/>
</dbReference>
<dbReference type="OrthoDB" id="9815809at2"/>
<sequence>MHSFAQNRRGVFALLAAMAVFTTNDSLMKAARAFAPAGQALFVRGVVATLCCLGLLFVLRQGPSLRGALSGRAAARAAFEAAVAASYVIALGHMPLADIVAIGQSAPILIAVACSALGLETMGWRRWASVMVGFVGVLLVVRPGGAGFDLYSVVALLSAACVAARDLVTRYIARDVQTVGILVAAAAAVCLSGAAMRPFETWVSLGPSQLVILASAGVLVAIGNYCIITAFRDVDVAVVSPFRYSSIVWATLSGALFFHELPDGFTVFGAGLVVGSGVYAIHRERVRARERTSPNHSDGAAAG</sequence>
<keyword evidence="1" id="KW-0812">Transmembrane</keyword>
<feature type="transmembrane region" description="Helical" evidence="1">
    <location>
        <begin position="99"/>
        <end position="119"/>
    </location>
</feature>
<feature type="transmembrane region" description="Helical" evidence="1">
    <location>
        <begin position="150"/>
        <end position="168"/>
    </location>
</feature>
<feature type="transmembrane region" description="Helical" evidence="1">
    <location>
        <begin position="126"/>
        <end position="144"/>
    </location>
</feature>